<name>A0A381SP95_9ZZZZ</name>
<proteinExistence type="predicted"/>
<organism evidence="1">
    <name type="scientific">marine metagenome</name>
    <dbReference type="NCBI Taxonomy" id="408172"/>
    <lineage>
        <taxon>unclassified sequences</taxon>
        <taxon>metagenomes</taxon>
        <taxon>ecological metagenomes</taxon>
    </lineage>
</organism>
<dbReference type="EMBL" id="UINC01003384">
    <property type="protein sequence ID" value="SVA05865.1"/>
    <property type="molecule type" value="Genomic_DNA"/>
</dbReference>
<dbReference type="InterPro" id="IPR036102">
    <property type="entry name" value="OsmC/Ohrsf"/>
</dbReference>
<evidence type="ECO:0000313" key="1">
    <source>
        <dbReference type="EMBL" id="SVA05865.1"/>
    </source>
</evidence>
<evidence type="ECO:0008006" key="2">
    <source>
        <dbReference type="Google" id="ProtNLM"/>
    </source>
</evidence>
<sequence>MTGTFGGALEARGIPADSGRLYSESVGELEKDRGVLVIKRVHVSYVLNVSSELMSEKKDAIQRAFNLHPESCPVYKSIHKSINITKELEIVEANGN</sequence>
<reference evidence="1" key="1">
    <citation type="submission" date="2018-05" db="EMBL/GenBank/DDBJ databases">
        <authorList>
            <person name="Lanie J.A."/>
            <person name="Ng W.-L."/>
            <person name="Kazmierczak K.M."/>
            <person name="Andrzejewski T.M."/>
            <person name="Davidsen T.M."/>
            <person name="Wayne K.J."/>
            <person name="Tettelin H."/>
            <person name="Glass J.I."/>
            <person name="Rusch D."/>
            <person name="Podicherti R."/>
            <person name="Tsui H.-C.T."/>
            <person name="Winkler M.E."/>
        </authorList>
    </citation>
    <scope>NUCLEOTIDE SEQUENCE</scope>
</reference>
<dbReference type="AlphaFoldDB" id="A0A381SP95"/>
<accession>A0A381SP95</accession>
<dbReference type="Gene3D" id="3.30.300.20">
    <property type="match status" value="1"/>
</dbReference>
<dbReference type="InterPro" id="IPR015946">
    <property type="entry name" value="KH_dom-like_a/b"/>
</dbReference>
<protein>
    <recommendedName>
        <fullName evidence="2">OsmC family protein</fullName>
    </recommendedName>
</protein>
<gene>
    <name evidence="1" type="ORF">METZ01_LOCUS58719</name>
</gene>
<dbReference type="SUPFAM" id="SSF82784">
    <property type="entry name" value="OsmC-like"/>
    <property type="match status" value="1"/>
</dbReference>